<dbReference type="InterPro" id="IPR013154">
    <property type="entry name" value="ADH-like_N"/>
</dbReference>
<dbReference type="GO" id="GO:0016491">
    <property type="term" value="F:oxidoreductase activity"/>
    <property type="evidence" value="ECO:0007669"/>
    <property type="project" value="UniProtKB-KW"/>
</dbReference>
<dbReference type="SUPFAM" id="SSF51735">
    <property type="entry name" value="NAD(P)-binding Rossmann-fold domains"/>
    <property type="match status" value="2"/>
</dbReference>
<feature type="domain" description="Ketosynthase family 3 (KS3)" evidence="8">
    <location>
        <begin position="1"/>
        <end position="380"/>
    </location>
</feature>
<dbReference type="SMART" id="SM00826">
    <property type="entry name" value="PKS_DH"/>
    <property type="match status" value="1"/>
</dbReference>
<dbReference type="PANTHER" id="PTHR43775">
    <property type="entry name" value="FATTY ACID SYNTHASE"/>
    <property type="match status" value="1"/>
</dbReference>
<dbReference type="InterPro" id="IPR018201">
    <property type="entry name" value="Ketoacyl_synth_AS"/>
</dbReference>
<dbReference type="Gene3D" id="3.10.129.110">
    <property type="entry name" value="Polyketide synthase dehydratase"/>
    <property type="match status" value="1"/>
</dbReference>
<dbReference type="InterPro" id="IPR057326">
    <property type="entry name" value="KR_dom"/>
</dbReference>
<proteinExistence type="predicted"/>
<accession>A0A135U9J7</accession>
<dbReference type="Pfam" id="PF00109">
    <property type="entry name" value="ketoacyl-synt"/>
    <property type="match status" value="1"/>
</dbReference>
<dbReference type="PROSITE" id="PS52019">
    <property type="entry name" value="PKS_MFAS_DH"/>
    <property type="match status" value="1"/>
</dbReference>
<evidence type="ECO:0000259" key="9">
    <source>
        <dbReference type="PROSITE" id="PS52019"/>
    </source>
</evidence>
<dbReference type="Gene3D" id="3.40.50.720">
    <property type="entry name" value="NAD(P)-binding Rossmann-like Domain"/>
    <property type="match status" value="3"/>
</dbReference>
<dbReference type="SUPFAM" id="SSF50129">
    <property type="entry name" value="GroES-like"/>
    <property type="match status" value="1"/>
</dbReference>
<dbReference type="Gene3D" id="3.40.366.10">
    <property type="entry name" value="Malonyl-Coenzyme A Acyl Carrier Protein, domain 2"/>
    <property type="match status" value="1"/>
</dbReference>
<dbReference type="GO" id="GO:0006633">
    <property type="term" value="P:fatty acid biosynthetic process"/>
    <property type="evidence" value="ECO:0007669"/>
    <property type="project" value="InterPro"/>
</dbReference>
<dbReference type="GO" id="GO:0044550">
    <property type="term" value="P:secondary metabolite biosynthetic process"/>
    <property type="evidence" value="ECO:0007669"/>
    <property type="project" value="UniProtKB-ARBA"/>
</dbReference>
<dbReference type="SMART" id="SM00827">
    <property type="entry name" value="PKS_AT"/>
    <property type="match status" value="1"/>
</dbReference>
<evidence type="ECO:0000256" key="5">
    <source>
        <dbReference type="ARBA" id="ARBA00023268"/>
    </source>
</evidence>
<dbReference type="SUPFAM" id="SSF55048">
    <property type="entry name" value="Probable ACP-binding domain of malonyl-CoA ACP transacylase"/>
    <property type="match status" value="1"/>
</dbReference>
<feature type="domain" description="PKS/mFAS DH" evidence="9">
    <location>
        <begin position="915"/>
        <end position="1237"/>
    </location>
</feature>
<evidence type="ECO:0000256" key="4">
    <source>
        <dbReference type="ARBA" id="ARBA00023002"/>
    </source>
</evidence>
<dbReference type="Pfam" id="PF16197">
    <property type="entry name" value="KAsynt_C_assoc"/>
    <property type="match status" value="1"/>
</dbReference>
<dbReference type="InterPro" id="IPR036736">
    <property type="entry name" value="ACP-like_sf"/>
</dbReference>
<sequence>MSKQRNKAITKSGHFIKQDVSEFDASFFGISSTEAAAMDPQHRLMTEVTYEAVESAGLTLKELQGSKTGVWMGHFTSDYKEMLYRDPDGAPPYAATSLQKTSLANRISWLWDLRGPSLTLDTACSSSLVALHLACQSLRIGECDMAIVGGSNLMLGPEVFIFFGGQGFLSPDGKSKSFDISADGYGRGEGFAAVILKRADDAIRDADPMRAVIRGTACNQDGHTKGFTLPSSDAQTSLIKEVYAQARLGYEETNYVEAHGTGTQAGDVEETLALSKTLSLSHSAANKLLVGSVKSNIGHLEAGAGLAAVIKSVLVLEHGMIPPNINLETPNPKIRFEDWNLKVPTSLTPFPASKGKYGVRRISVNSFGYGGTNAHAIVDDAASYLKSRAVVNGLHFTRAIGGHRELATDRGKFQSAAMAPRTMKRLYPITSQDRNGLSRTKKALALYLKSQPVTSLSEVQQINLLQDVAFTLSKKRSLFQWKTYAAASSSSVQDFARVLEEKDASVAETLSSSAPRLGFVFTGQGAQWPAMGMELFETYDVFRDSIQSADAYLRDELGCQWSAIQELGETVKAKSKISIAEYSQPLCTILQLALVDLLRDWNIVPHSVTGHSSGEIAAAYCIGALSRESAWKVAYFRGTLATALRRTAPDMKGCMMALGLGPDAALDMIARAKVEGLVNVACVNSPSSVTISGDAAGIDKVLIAAEEQGAFARKLQVDTAYHSFHMQMVAHDYVQSIYDLEVEPTAAESNICMHTSITGTAVDDPEDLGPAHWVRNLISPVLFASAIQNLVRPLETKSNVRPRENAVQILVEIGPHSALRGPSLQSLKSIGVTNVPYFSALKRSEDGVDSALSLAGTLFSHGVPVDFAAVNQDKSSKRVPQTLVHLPSYQWNHSHTYWAESRLAREFRLREFSGRSLIGAPCPLTSSEERVWRGFLRLEEQPWVVDHKINDSILYPAAGFLAMAIEGVRQLDFYQTLDKPRVVKGFRFRDVRFMAAMVLFPDNQAIEHTLSLQSQPDDDWYRFTVASSGDGQVLTRNCAGLVLVEYEDEDNPDSHASAEELEVTGSYKAATSLCNDAIDPKEFYETLEQIGIQYGPCFANVTSLLSSSNTAVGSIAIPEVGSTTADTGDGPEDFYLERPHIVHPAFLDAVFHLCFAALMGDGKKMESAMVPTYIEEICLSTRLPIDVGKQLKGFCHAKRVGLKNIEADLAIMDEQEKRPLLTIQGFYCTQVDGSTSGDSDAKASAITKKYASKMIWRPHLQLLSDEDLRRWIRPKAGTIDEVLAEYIKLLHHIDPGLSVLEVTSAEVPRVVIGSLMRFGMLPLLNTAKYTVCAPNDSLIDGIKGLLQSVSAEVCDLVELAVVDFFSSTPTKISERANPRTADLIITMDLCTRERADIHRALRNTSAHLSSKGRLLLVEHDSGNASSLRQLAHEAGLNIETELEAGSGVVVVLRTSETAGGQYQSGGMKMTEKQVTLLTHSSASEAIDTFLTALVESLLSAGFLPSVVRWDPTRVHSLQGKTIISLLELVSPFWRDLAESPAETGEAAFIAAKNMITSAQSVFWVTGFADPAAEMVTGIARVVRNEMPGLGFRTLNIHDALDLRAAQLVYKAFDEHDWIQPDDAEFKLEGGVLQVNRVVADDAANDEMNKLLREGKAAMTRPMEKVTLGSLKKNRCLRLAIESAPDYNSLHFVEEQFSPENSVETEELADDEVEIAIKASCVSGADLATVKGQTRSDPSVLGMEASGVITRVGSKQIQGKLKLGNRVMVLAQGAHRTLLRTKADYVGIVPAGMTYEEAASIPFALATAWYALVYLSRLSSSRERHVLIHDVSSAVGQQALRIARYLGLTTFVIVDSLSQADFAIETLCVKRSDILILSSTNVFSLAHAIKQLTPGRRGVDVVVDCSGKLAGETLRQTNKALASSGHFIRCVAGNNSSGHGTFIASAPAIKFTADQTHVNTTMSSVDITNLLHSRPDLVADVLQHAFKFLHEFKGHKSRPVRSFPVSNIAAAFREIEEDSAGRVVLTYSAKDVITAKLSARPADGSTCLSHSVCLDPEAIYVLSGGLGGLGRSLSTFLVNKLGARKLLFLSRSGATAPSARQLLADLEASEARPLLAAYACDVSDRAQLTDAVSRAESEMDGTVKGVIQCAMVLRDVLWSNMSYKQWVQSTLPKVQGTANLSSMLPDVDFFISLSSFAGVFGNRGQANYAAGNCYQDALARHRRGPLGLKSGLTIDVPIMRGIGVLAETGVLDSLREWEEPYGIDEAEFHHIMKLAIRRDMTLNRGQIHDDLILGIATGASVQAAGIPTPYYLKSEAKFSIMDKTDMMFLKSYPDKFATSSGKAEDKQESIQTIVSRAKGLVEASDAITRELVKRVAKMQQVALEEIDASRFLHSYGVDSLVAIEIANWALREMKSKINVFDVMAGIPITGLAEKIARKSELIPTEARAG</sequence>
<dbReference type="InterPro" id="IPR001227">
    <property type="entry name" value="Ac_transferase_dom_sf"/>
</dbReference>
<keyword evidence="5" id="KW-0511">Multifunctional enzyme</keyword>
<feature type="domain" description="Carrier" evidence="7">
    <location>
        <begin position="2361"/>
        <end position="2438"/>
    </location>
</feature>
<keyword evidence="11" id="KW-1185">Reference proteome</keyword>
<dbReference type="GO" id="GO:0004312">
    <property type="term" value="F:fatty acid synthase activity"/>
    <property type="evidence" value="ECO:0007669"/>
    <property type="project" value="TreeGrafter"/>
</dbReference>
<dbReference type="InterPro" id="IPR013968">
    <property type="entry name" value="PKS_KR"/>
</dbReference>
<organism evidence="10 11">
    <name type="scientific">Colletotrichum nymphaeae SA-01</name>
    <dbReference type="NCBI Taxonomy" id="1460502"/>
    <lineage>
        <taxon>Eukaryota</taxon>
        <taxon>Fungi</taxon>
        <taxon>Dikarya</taxon>
        <taxon>Ascomycota</taxon>
        <taxon>Pezizomycotina</taxon>
        <taxon>Sordariomycetes</taxon>
        <taxon>Hypocreomycetidae</taxon>
        <taxon>Glomerellales</taxon>
        <taxon>Glomerellaceae</taxon>
        <taxon>Colletotrichum</taxon>
        <taxon>Colletotrichum acutatum species complex</taxon>
    </lineage>
</organism>
<dbReference type="SMART" id="SM00825">
    <property type="entry name" value="PKS_KS"/>
    <property type="match status" value="1"/>
</dbReference>
<dbReference type="InterPro" id="IPR016035">
    <property type="entry name" value="Acyl_Trfase/lysoPLipase"/>
</dbReference>
<evidence type="ECO:0000256" key="6">
    <source>
        <dbReference type="PROSITE-ProRule" id="PRU01363"/>
    </source>
</evidence>
<dbReference type="InterPro" id="IPR036291">
    <property type="entry name" value="NAD(P)-bd_dom_sf"/>
</dbReference>
<protein>
    <submittedName>
        <fullName evidence="10">Fatty acid synthase S-acetyltransferase</fullName>
    </submittedName>
</protein>
<dbReference type="Pfam" id="PF02801">
    <property type="entry name" value="Ketoacyl-synt_C"/>
    <property type="match status" value="1"/>
</dbReference>
<gene>
    <name evidence="10" type="ORF">CNYM01_10758</name>
</gene>
<dbReference type="InterPro" id="IPR049900">
    <property type="entry name" value="PKS_mFAS_DH"/>
</dbReference>
<feature type="region of interest" description="N-terminal hotdog fold" evidence="6">
    <location>
        <begin position="915"/>
        <end position="1049"/>
    </location>
</feature>
<dbReference type="InterPro" id="IPR009081">
    <property type="entry name" value="PP-bd_ACP"/>
</dbReference>
<dbReference type="InterPro" id="IPR016036">
    <property type="entry name" value="Malonyl_transacylase_ACP-bd"/>
</dbReference>
<dbReference type="CDD" id="cd00833">
    <property type="entry name" value="PKS"/>
    <property type="match status" value="1"/>
</dbReference>
<evidence type="ECO:0000313" key="11">
    <source>
        <dbReference type="Proteomes" id="UP000070054"/>
    </source>
</evidence>
<dbReference type="GO" id="GO:0031177">
    <property type="term" value="F:phosphopantetheine binding"/>
    <property type="evidence" value="ECO:0007669"/>
    <property type="project" value="InterPro"/>
</dbReference>
<dbReference type="Proteomes" id="UP000070054">
    <property type="component" value="Unassembled WGS sequence"/>
</dbReference>
<comment type="caution">
    <text evidence="10">The sequence shown here is derived from an EMBL/GenBank/DDBJ whole genome shotgun (WGS) entry which is preliminary data.</text>
</comment>
<reference evidence="10 11" key="1">
    <citation type="submission" date="2014-02" db="EMBL/GenBank/DDBJ databases">
        <title>The genome sequence of Colletotrichum nymphaeae SA-01.</title>
        <authorList>
            <person name="Baroncelli R."/>
            <person name="Thon M.R."/>
        </authorList>
    </citation>
    <scope>NUCLEOTIDE SEQUENCE [LARGE SCALE GENOMIC DNA]</scope>
    <source>
        <strain evidence="10 11">SA-01</strain>
    </source>
</reference>
<dbReference type="InterPro" id="IPR032821">
    <property type="entry name" value="PKS_assoc"/>
</dbReference>
<keyword evidence="4" id="KW-0560">Oxidoreductase</keyword>
<evidence type="ECO:0000259" key="7">
    <source>
        <dbReference type="PROSITE" id="PS50075"/>
    </source>
</evidence>
<dbReference type="InterPro" id="IPR042104">
    <property type="entry name" value="PKS_dehydratase_sf"/>
</dbReference>
<dbReference type="PROSITE" id="PS52004">
    <property type="entry name" value="KS3_2"/>
    <property type="match status" value="1"/>
</dbReference>
<dbReference type="SMART" id="SM00822">
    <property type="entry name" value="PKS_KR"/>
    <property type="match status" value="1"/>
</dbReference>
<evidence type="ECO:0000256" key="2">
    <source>
        <dbReference type="ARBA" id="ARBA00022553"/>
    </source>
</evidence>
<dbReference type="InterPro" id="IPR050091">
    <property type="entry name" value="PKS_NRPS_Biosynth_Enz"/>
</dbReference>
<dbReference type="OrthoDB" id="329835at2759"/>
<evidence type="ECO:0000313" key="10">
    <source>
        <dbReference type="EMBL" id="KXH57054.1"/>
    </source>
</evidence>
<dbReference type="EMBL" id="JEMN01000758">
    <property type="protein sequence ID" value="KXH57054.1"/>
    <property type="molecule type" value="Genomic_DNA"/>
</dbReference>
<dbReference type="PROSITE" id="PS00606">
    <property type="entry name" value="KS3_1"/>
    <property type="match status" value="1"/>
</dbReference>
<dbReference type="Gene3D" id="3.90.180.10">
    <property type="entry name" value="Medium-chain alcohol dehydrogenases, catalytic domain"/>
    <property type="match status" value="1"/>
</dbReference>
<dbReference type="InterPro" id="IPR006162">
    <property type="entry name" value="Ppantetheine_attach_site"/>
</dbReference>
<dbReference type="InterPro" id="IPR049551">
    <property type="entry name" value="PKS_DH_C"/>
</dbReference>
<dbReference type="InterPro" id="IPR020843">
    <property type="entry name" value="ER"/>
</dbReference>
<dbReference type="Pfam" id="PF14765">
    <property type="entry name" value="PS-DH"/>
    <property type="match status" value="1"/>
</dbReference>
<dbReference type="Pfam" id="PF21089">
    <property type="entry name" value="PKS_DH_N"/>
    <property type="match status" value="1"/>
</dbReference>
<dbReference type="InterPro" id="IPR014031">
    <property type="entry name" value="Ketoacyl_synth_C"/>
</dbReference>
<dbReference type="InterPro" id="IPR020806">
    <property type="entry name" value="PKS_PP-bd"/>
</dbReference>
<dbReference type="InterPro" id="IPR016039">
    <property type="entry name" value="Thiolase-like"/>
</dbReference>
<keyword evidence="1" id="KW-0596">Phosphopantetheine</keyword>
<evidence type="ECO:0000256" key="1">
    <source>
        <dbReference type="ARBA" id="ARBA00022450"/>
    </source>
</evidence>
<dbReference type="InterPro" id="IPR014030">
    <property type="entry name" value="Ketoacyl_synth_N"/>
</dbReference>
<feature type="active site" description="Proton donor; for dehydratase activity" evidence="6">
    <location>
        <position position="1148"/>
    </location>
</feature>
<dbReference type="SMART" id="SM00823">
    <property type="entry name" value="PKS_PP"/>
    <property type="match status" value="1"/>
</dbReference>
<evidence type="ECO:0000259" key="8">
    <source>
        <dbReference type="PROSITE" id="PS52004"/>
    </source>
</evidence>
<dbReference type="InterPro" id="IPR011032">
    <property type="entry name" value="GroES-like_sf"/>
</dbReference>
<keyword evidence="2" id="KW-0597">Phosphoprotein</keyword>
<keyword evidence="3 10" id="KW-0808">Transferase</keyword>
<dbReference type="PROSITE" id="PS00012">
    <property type="entry name" value="PHOSPHOPANTETHEINE"/>
    <property type="match status" value="1"/>
</dbReference>
<dbReference type="InterPro" id="IPR020807">
    <property type="entry name" value="PKS_DH"/>
</dbReference>
<dbReference type="Gene3D" id="1.10.1200.10">
    <property type="entry name" value="ACP-like"/>
    <property type="match status" value="1"/>
</dbReference>
<dbReference type="GO" id="GO:0004315">
    <property type="term" value="F:3-oxoacyl-[acyl-carrier-protein] synthase activity"/>
    <property type="evidence" value="ECO:0007669"/>
    <property type="project" value="InterPro"/>
</dbReference>
<feature type="active site" description="Proton acceptor; for dehydratase activity" evidence="6">
    <location>
        <position position="947"/>
    </location>
</feature>
<feature type="region of interest" description="C-terminal hotdog fold" evidence="6">
    <location>
        <begin position="1075"/>
        <end position="1237"/>
    </location>
</feature>
<dbReference type="SUPFAM" id="SSF52151">
    <property type="entry name" value="FabD/lysophospholipase-like"/>
    <property type="match status" value="1"/>
</dbReference>
<dbReference type="Pfam" id="PF08659">
    <property type="entry name" value="KR"/>
    <property type="match status" value="1"/>
</dbReference>
<dbReference type="PANTHER" id="PTHR43775:SF29">
    <property type="entry name" value="ASPERFURANONE POLYKETIDE SYNTHASE AFOG-RELATED"/>
    <property type="match status" value="1"/>
</dbReference>
<dbReference type="InterPro" id="IPR014043">
    <property type="entry name" value="Acyl_transferase_dom"/>
</dbReference>
<dbReference type="InterPro" id="IPR049552">
    <property type="entry name" value="PKS_DH_N"/>
</dbReference>
<evidence type="ECO:0000256" key="3">
    <source>
        <dbReference type="ARBA" id="ARBA00022679"/>
    </source>
</evidence>
<dbReference type="InterPro" id="IPR020841">
    <property type="entry name" value="PKS_Beta-ketoAc_synthase_dom"/>
</dbReference>
<dbReference type="Pfam" id="PF00698">
    <property type="entry name" value="Acyl_transf_1"/>
    <property type="match status" value="1"/>
</dbReference>
<dbReference type="SUPFAM" id="SSF47336">
    <property type="entry name" value="ACP-like"/>
    <property type="match status" value="1"/>
</dbReference>
<dbReference type="SMART" id="SM00829">
    <property type="entry name" value="PKS_ER"/>
    <property type="match status" value="1"/>
</dbReference>
<dbReference type="Pfam" id="PF08240">
    <property type="entry name" value="ADH_N"/>
    <property type="match status" value="1"/>
</dbReference>
<dbReference type="PROSITE" id="PS50075">
    <property type="entry name" value="CARRIER"/>
    <property type="match status" value="1"/>
</dbReference>
<name>A0A135U9J7_9PEZI</name>
<dbReference type="CDD" id="cd05195">
    <property type="entry name" value="enoyl_red"/>
    <property type="match status" value="1"/>
</dbReference>
<dbReference type="Gene3D" id="3.40.47.10">
    <property type="match status" value="1"/>
</dbReference>
<dbReference type="SUPFAM" id="SSF53901">
    <property type="entry name" value="Thiolase-like"/>
    <property type="match status" value="1"/>
</dbReference>